<dbReference type="InterPro" id="IPR010985">
    <property type="entry name" value="Ribbon_hlx_hlx"/>
</dbReference>
<dbReference type="Proteomes" id="UP000030170">
    <property type="component" value="Unassembled WGS sequence"/>
</dbReference>
<dbReference type="EMBL" id="JJML01000016">
    <property type="protein sequence ID" value="KGF73029.1"/>
    <property type="molecule type" value="Genomic_DNA"/>
</dbReference>
<accession>A0A098TL53</accession>
<organism evidence="1 2">
    <name type="scientific">Neosynechococcus sphagnicola sy1</name>
    <dbReference type="NCBI Taxonomy" id="1497020"/>
    <lineage>
        <taxon>Bacteria</taxon>
        <taxon>Bacillati</taxon>
        <taxon>Cyanobacteriota</taxon>
        <taxon>Cyanophyceae</taxon>
        <taxon>Neosynechococcales</taxon>
        <taxon>Neosynechococcaceae</taxon>
        <taxon>Neosynechococcus</taxon>
    </lineage>
</organism>
<dbReference type="Gene3D" id="1.10.1220.10">
    <property type="entry name" value="Met repressor-like"/>
    <property type="match status" value="1"/>
</dbReference>
<evidence type="ECO:0000313" key="1">
    <source>
        <dbReference type="EMBL" id="KGF73029.1"/>
    </source>
</evidence>
<evidence type="ECO:0000313" key="2">
    <source>
        <dbReference type="Proteomes" id="UP000030170"/>
    </source>
</evidence>
<dbReference type="OrthoDB" id="514592at2"/>
<proteinExistence type="predicted"/>
<dbReference type="SUPFAM" id="SSF47598">
    <property type="entry name" value="Ribbon-helix-helix"/>
    <property type="match status" value="1"/>
</dbReference>
<protein>
    <submittedName>
        <fullName evidence="1">Uncharacterized protein</fullName>
    </submittedName>
</protein>
<dbReference type="AlphaFoldDB" id="A0A098TL53"/>
<keyword evidence="2" id="KW-1185">Reference proteome</keyword>
<gene>
    <name evidence="1" type="ORF">DO97_03045</name>
</gene>
<sequence length="115" mass="12755">MQPKQKVTLYLPSDLHHRLKVRAAVDLEPMSDLAERAIDFYLAHPEVVEEQAIYGCAHRVYGCPECTSSLVMRDGQLLTLSKQSTTLTTQEAISVESVKVSSSPDQHGEETLVPC</sequence>
<name>A0A098TL53_9CYAN</name>
<reference evidence="1 2" key="1">
    <citation type="journal article" date="2014" name="Mol. Ecol.">
        <title>Evolution of Synechococcus.</title>
        <authorList>
            <person name="Dvorak P."/>
            <person name="Casamatta D."/>
            <person name="Hasler P."/>
            <person name="Poulickova A."/>
            <person name="Ondrej V."/>
            <person name="Sanges R."/>
        </authorList>
    </citation>
    <scope>NUCLEOTIDE SEQUENCE [LARGE SCALE GENOMIC DNA]</scope>
    <source>
        <strain evidence="1 2">CAUP A 1101</strain>
    </source>
</reference>
<comment type="caution">
    <text evidence="1">The sequence shown here is derived from an EMBL/GenBank/DDBJ whole genome shotgun (WGS) entry which is preliminary data.</text>
</comment>
<dbReference type="STRING" id="1497020.DO97_03045"/>
<dbReference type="RefSeq" id="WP_036532251.1">
    <property type="nucleotide sequence ID" value="NZ_JJML01000016.1"/>
</dbReference>
<dbReference type="InterPro" id="IPR013321">
    <property type="entry name" value="Arc_rbn_hlx_hlx"/>
</dbReference>
<dbReference type="GO" id="GO:0006355">
    <property type="term" value="P:regulation of DNA-templated transcription"/>
    <property type="evidence" value="ECO:0007669"/>
    <property type="project" value="InterPro"/>
</dbReference>